<reference evidence="2" key="1">
    <citation type="submission" date="2020-12" db="EMBL/GenBank/DDBJ databases">
        <authorList>
            <person name="Huq M.A."/>
        </authorList>
    </citation>
    <scope>NUCLEOTIDE SEQUENCE</scope>
    <source>
        <strain evidence="2">MAHUQ-46</strain>
    </source>
</reference>
<dbReference type="EMBL" id="JAELUP010000027">
    <property type="protein sequence ID" value="MBJ6361461.1"/>
    <property type="molecule type" value="Genomic_DNA"/>
</dbReference>
<protein>
    <submittedName>
        <fullName evidence="2">Uncharacterized protein</fullName>
    </submittedName>
</protein>
<evidence type="ECO:0000313" key="3">
    <source>
        <dbReference type="Proteomes" id="UP000640274"/>
    </source>
</evidence>
<accession>A0A934J644</accession>
<evidence type="ECO:0000313" key="2">
    <source>
        <dbReference type="EMBL" id="MBJ6361461.1"/>
    </source>
</evidence>
<proteinExistence type="predicted"/>
<feature type="transmembrane region" description="Helical" evidence="1">
    <location>
        <begin position="6"/>
        <end position="24"/>
    </location>
</feature>
<evidence type="ECO:0000256" key="1">
    <source>
        <dbReference type="SAM" id="Phobius"/>
    </source>
</evidence>
<dbReference type="Proteomes" id="UP000640274">
    <property type="component" value="Unassembled WGS sequence"/>
</dbReference>
<gene>
    <name evidence="2" type="ORF">JFN88_09110</name>
</gene>
<keyword evidence="1" id="KW-0812">Transmembrane</keyword>
<organism evidence="2 3">
    <name type="scientific">Paenibacillus roseus</name>
    <dbReference type="NCBI Taxonomy" id="2798579"/>
    <lineage>
        <taxon>Bacteria</taxon>
        <taxon>Bacillati</taxon>
        <taxon>Bacillota</taxon>
        <taxon>Bacilli</taxon>
        <taxon>Bacillales</taxon>
        <taxon>Paenibacillaceae</taxon>
        <taxon>Paenibacillus</taxon>
    </lineage>
</organism>
<keyword evidence="1" id="KW-0472">Membrane</keyword>
<keyword evidence="1" id="KW-1133">Transmembrane helix</keyword>
<dbReference type="AlphaFoldDB" id="A0A934J644"/>
<comment type="caution">
    <text evidence="2">The sequence shown here is derived from an EMBL/GenBank/DDBJ whole genome shotgun (WGS) entry which is preliminary data.</text>
</comment>
<keyword evidence="3" id="KW-1185">Reference proteome</keyword>
<dbReference type="RefSeq" id="WP_199019007.1">
    <property type="nucleotide sequence ID" value="NZ_JAELUP010000027.1"/>
</dbReference>
<name>A0A934J644_9BACL</name>
<sequence>MKSQDYILWTLIVIVFSMLHIHALRRSTGKTKGVFWLLAGAAWLLGLLLFHNPELPGPNDLTKKLFHPLGRWLLS</sequence>
<feature type="transmembrane region" description="Helical" evidence="1">
    <location>
        <begin position="33"/>
        <end position="51"/>
    </location>
</feature>